<dbReference type="Gene3D" id="3.80.10.10">
    <property type="entry name" value="Ribonuclease Inhibitor"/>
    <property type="match status" value="2"/>
</dbReference>
<dbReference type="Pfam" id="PF00069">
    <property type="entry name" value="Pkinase"/>
    <property type="match status" value="1"/>
</dbReference>
<dbReference type="PANTHER" id="PTHR48007">
    <property type="entry name" value="LEUCINE-RICH REPEAT RECEPTOR-LIKE PROTEIN KINASE PXC1"/>
    <property type="match status" value="1"/>
</dbReference>
<dbReference type="PROSITE" id="PS50011">
    <property type="entry name" value="PROTEIN_KINASE_DOM"/>
    <property type="match status" value="1"/>
</dbReference>
<organism evidence="10 11">
    <name type="scientific">Deinandra increscens subsp. villosa</name>
    <dbReference type="NCBI Taxonomy" id="3103831"/>
    <lineage>
        <taxon>Eukaryota</taxon>
        <taxon>Viridiplantae</taxon>
        <taxon>Streptophyta</taxon>
        <taxon>Embryophyta</taxon>
        <taxon>Tracheophyta</taxon>
        <taxon>Spermatophyta</taxon>
        <taxon>Magnoliopsida</taxon>
        <taxon>eudicotyledons</taxon>
        <taxon>Gunneridae</taxon>
        <taxon>Pentapetalae</taxon>
        <taxon>asterids</taxon>
        <taxon>campanulids</taxon>
        <taxon>Asterales</taxon>
        <taxon>Asteraceae</taxon>
        <taxon>Asteroideae</taxon>
        <taxon>Heliantheae alliance</taxon>
        <taxon>Madieae</taxon>
        <taxon>Madiinae</taxon>
        <taxon>Deinandra</taxon>
    </lineage>
</organism>
<evidence type="ECO:0000256" key="3">
    <source>
        <dbReference type="ARBA" id="ARBA00022692"/>
    </source>
</evidence>
<proteinExistence type="predicted"/>
<dbReference type="PANTHER" id="PTHR48007:SF29">
    <property type="entry name" value="POLLEN RECEPTOR-LIKE KINASE 3"/>
    <property type="match status" value="1"/>
</dbReference>
<dbReference type="InterPro" id="IPR008271">
    <property type="entry name" value="Ser/Thr_kinase_AS"/>
</dbReference>
<evidence type="ECO:0000313" key="11">
    <source>
        <dbReference type="Proteomes" id="UP001408789"/>
    </source>
</evidence>
<reference evidence="10 11" key="1">
    <citation type="submission" date="2024-04" db="EMBL/GenBank/DDBJ databases">
        <title>The reference genome of an endangered Asteraceae, Deinandra increscens subsp. villosa, native to the Central Coast of California.</title>
        <authorList>
            <person name="Guilliams M."/>
            <person name="Hasenstab-Lehman K."/>
            <person name="Meyer R."/>
            <person name="Mcevoy S."/>
        </authorList>
    </citation>
    <scope>NUCLEOTIDE SEQUENCE [LARGE SCALE GENOMIC DNA]</scope>
    <source>
        <tissue evidence="10">Leaf</tissue>
    </source>
</reference>
<name>A0AAP0CQB6_9ASTR</name>
<evidence type="ECO:0000256" key="8">
    <source>
        <dbReference type="SAM" id="Phobius"/>
    </source>
</evidence>
<evidence type="ECO:0000256" key="7">
    <source>
        <dbReference type="SAM" id="MobiDB-lite"/>
    </source>
</evidence>
<feature type="transmembrane region" description="Helical" evidence="8">
    <location>
        <begin position="212"/>
        <end position="233"/>
    </location>
</feature>
<dbReference type="Gene3D" id="3.30.200.20">
    <property type="entry name" value="Phosphorylase Kinase, domain 1"/>
    <property type="match status" value="1"/>
</dbReference>
<dbReference type="Pfam" id="PF00560">
    <property type="entry name" value="LRR_1"/>
    <property type="match status" value="1"/>
</dbReference>
<protein>
    <recommendedName>
        <fullName evidence="9">Protein kinase domain-containing protein</fullName>
    </recommendedName>
</protein>
<dbReference type="PROSITE" id="PS00108">
    <property type="entry name" value="PROTEIN_KINASE_ST"/>
    <property type="match status" value="1"/>
</dbReference>
<keyword evidence="3 8" id="KW-0812">Transmembrane</keyword>
<feature type="region of interest" description="Disordered" evidence="7">
    <location>
        <begin position="634"/>
        <end position="696"/>
    </location>
</feature>
<dbReference type="InterPro" id="IPR032675">
    <property type="entry name" value="LRR_dom_sf"/>
</dbReference>
<evidence type="ECO:0000259" key="9">
    <source>
        <dbReference type="PROSITE" id="PS50011"/>
    </source>
</evidence>
<sequence length="738" mass="82616">MQSDSLYNWKDDGSNPCDPNNVWVGVICSNDQISILDLSSLDLEGQPDLCVLESLDGLKVISIQNNSLVGPMPEINHLRFLKAFYAGSNWFSGVIPSDFFQTLGSLKRLWLQHNNFSGQIPISIAQLPNLKELHLEYNEFSGPIPAFMEPDIITTLDLSNNKLQGEIPKSLSNFDAKVFENNAELCGPTLSKDCNVPSSPQPEPSTRSKTTVLWIIMLVMAALMIFIIVAKTLQVEEDRKRPFAEVLGNGGLGSAYKATLGNGVSVVVKRVREMNQMTKEVFDIEMKKLAKLRHQNILTPLAYHFRKEEKLLVSEYVSKGSLLYILHGERGNSRAAEIELNWDKRLKIIKGVARGMGFLHTEFASYPLPHGDLKSSNVLIGSDYEPLLSDYAFYPLLNNTPTVQCMFAFKSPEFILNQKVVQKSDVYCMGIVILELMTGKYPSQYCNNQKEKGGTDVVQWVKSALAENRGKELIDPEILSEASVSEMEKILRIGSACTESEIDERIDLTEAIRRIEEAVLNRVHPPRPDWYEEFYAAAIDDSMKSYEAERTSSLPVTPIAQSDQEFVLGNSGGSVNLEVEFKSEIGDLGRFAKRKLDESVFIGNRLQVSYAPQYESLSDTKEKLEGRRKEVVARLNPARSKGSSASSSSAGSTPTHKNFISQPLNIQQSNPRGAQPQHTIHSRTFPSTVSSNEDYFPVDSMNQTVRLVREKLNKIESSADTLKEGSSKRPRNDNRRRI</sequence>
<feature type="compositionally biased region" description="Low complexity" evidence="7">
    <location>
        <begin position="640"/>
        <end position="652"/>
    </location>
</feature>
<comment type="subcellular location">
    <subcellularLocation>
        <location evidence="1">Membrane</location>
    </subcellularLocation>
</comment>
<evidence type="ECO:0000256" key="2">
    <source>
        <dbReference type="ARBA" id="ARBA00022614"/>
    </source>
</evidence>
<dbReference type="EMBL" id="JBCNJP010000020">
    <property type="protein sequence ID" value="KAK9060246.1"/>
    <property type="molecule type" value="Genomic_DNA"/>
</dbReference>
<gene>
    <name evidence="10" type="ORF">SSX86_020950</name>
</gene>
<keyword evidence="6 8" id="KW-0472">Membrane</keyword>
<dbReference type="InterPro" id="IPR046959">
    <property type="entry name" value="PRK1-6/SRF4-like"/>
</dbReference>
<dbReference type="AlphaFoldDB" id="A0AAP0CQB6"/>
<dbReference type="GO" id="GO:0016020">
    <property type="term" value="C:membrane"/>
    <property type="evidence" value="ECO:0007669"/>
    <property type="project" value="UniProtKB-SubCell"/>
</dbReference>
<evidence type="ECO:0000256" key="6">
    <source>
        <dbReference type="ARBA" id="ARBA00023136"/>
    </source>
</evidence>
<dbReference type="Gene3D" id="1.10.510.10">
    <property type="entry name" value="Transferase(Phosphotransferase) domain 1"/>
    <property type="match status" value="1"/>
</dbReference>
<keyword evidence="4" id="KW-0677">Repeat</keyword>
<dbReference type="InterPro" id="IPR011009">
    <property type="entry name" value="Kinase-like_dom_sf"/>
</dbReference>
<dbReference type="Proteomes" id="UP001408789">
    <property type="component" value="Unassembled WGS sequence"/>
</dbReference>
<comment type="caution">
    <text evidence="10">The sequence shown here is derived from an EMBL/GenBank/DDBJ whole genome shotgun (WGS) entry which is preliminary data.</text>
</comment>
<evidence type="ECO:0000256" key="5">
    <source>
        <dbReference type="ARBA" id="ARBA00022989"/>
    </source>
</evidence>
<dbReference type="GO" id="GO:0005524">
    <property type="term" value="F:ATP binding"/>
    <property type="evidence" value="ECO:0007669"/>
    <property type="project" value="InterPro"/>
</dbReference>
<dbReference type="SUPFAM" id="SSF56112">
    <property type="entry name" value="Protein kinase-like (PK-like)"/>
    <property type="match status" value="1"/>
</dbReference>
<feature type="compositionally biased region" description="Polar residues" evidence="7">
    <location>
        <begin position="653"/>
        <end position="693"/>
    </location>
</feature>
<dbReference type="InterPro" id="IPR001611">
    <property type="entry name" value="Leu-rich_rpt"/>
</dbReference>
<evidence type="ECO:0000256" key="4">
    <source>
        <dbReference type="ARBA" id="ARBA00022737"/>
    </source>
</evidence>
<feature type="domain" description="Protein kinase" evidence="9">
    <location>
        <begin position="241"/>
        <end position="520"/>
    </location>
</feature>
<evidence type="ECO:0000256" key="1">
    <source>
        <dbReference type="ARBA" id="ARBA00004370"/>
    </source>
</evidence>
<dbReference type="InterPro" id="IPR000719">
    <property type="entry name" value="Prot_kinase_dom"/>
</dbReference>
<dbReference type="Pfam" id="PF13855">
    <property type="entry name" value="LRR_8"/>
    <property type="match status" value="1"/>
</dbReference>
<keyword evidence="5 8" id="KW-1133">Transmembrane helix</keyword>
<dbReference type="GO" id="GO:0004672">
    <property type="term" value="F:protein kinase activity"/>
    <property type="evidence" value="ECO:0007669"/>
    <property type="project" value="InterPro"/>
</dbReference>
<dbReference type="SUPFAM" id="SSF52058">
    <property type="entry name" value="L domain-like"/>
    <property type="match status" value="1"/>
</dbReference>
<feature type="compositionally biased region" description="Basic and acidic residues" evidence="7">
    <location>
        <begin position="721"/>
        <end position="738"/>
    </location>
</feature>
<accession>A0AAP0CQB6</accession>
<keyword evidence="11" id="KW-1185">Reference proteome</keyword>
<keyword evidence="2" id="KW-0433">Leucine-rich repeat</keyword>
<evidence type="ECO:0000313" key="10">
    <source>
        <dbReference type="EMBL" id="KAK9060246.1"/>
    </source>
</evidence>
<dbReference type="SMART" id="SM00220">
    <property type="entry name" value="S_TKc"/>
    <property type="match status" value="1"/>
</dbReference>
<feature type="region of interest" description="Disordered" evidence="7">
    <location>
        <begin position="715"/>
        <end position="738"/>
    </location>
</feature>